<sequence>MATLPALPTELHRMILRECDFKAYLSLSLVTKAIHSIAIPYLYREIHWGCYPGHLTKWSSKNLQHLVRSLIENPRLAAHVRSLNLYIDYEYDFDYEEEYLESYPISQADFNIHAQSMVLLRSLEFDDDSAGWSDALEAGNPDAWIALLLSQLGALRSLALNAPLLHHSTYITTAFNQLARIGHFKHLRRVVFGENLPGYEMAGLRIPNELVIPLFSLPSLDELELTLTDPMVKTWELDSKKASKSLTKLRLYRSHITGDDVDGLLSLTPALREVYCGFLRDEREADITDKIDYSLLHGALSRVSGTLEILAIDVRWNNKSCDAFGVDLGTLGQLPMPPLTEFRALKRLEIPGDLLLGKKPWTSRSLVDTLPPNLQSLTLKDESATWRMPWGTMSEQTRSRDNAMQGIIDRIGQYLEHPARSTMLESLTVDLANGPRFSGDLVDPLTDRYYSVQVEQLRKLAETACVALSVAFARDTGSYTSSAMLVVYDPVDPGMPAVEQGVVCTK</sequence>
<keyword evidence="3" id="KW-1185">Reference proteome</keyword>
<organism evidence="2 3">
    <name type="scientific">Aspergillus calidoustus</name>
    <dbReference type="NCBI Taxonomy" id="454130"/>
    <lineage>
        <taxon>Eukaryota</taxon>
        <taxon>Fungi</taxon>
        <taxon>Dikarya</taxon>
        <taxon>Ascomycota</taxon>
        <taxon>Pezizomycotina</taxon>
        <taxon>Eurotiomycetes</taxon>
        <taxon>Eurotiomycetidae</taxon>
        <taxon>Eurotiales</taxon>
        <taxon>Aspergillaceae</taxon>
        <taxon>Aspergillus</taxon>
        <taxon>Aspergillus subgen. Nidulantes</taxon>
    </lineage>
</organism>
<protein>
    <recommendedName>
        <fullName evidence="1">F-box domain-containing protein</fullName>
    </recommendedName>
</protein>
<dbReference type="OMA" id="WTEYDEA"/>
<feature type="domain" description="F-box" evidence="1">
    <location>
        <begin position="1"/>
        <end position="46"/>
    </location>
</feature>
<dbReference type="PROSITE" id="PS50181">
    <property type="entry name" value="FBOX"/>
    <property type="match status" value="1"/>
</dbReference>
<proteinExistence type="predicted"/>
<name>A0A0U5CLE0_ASPCI</name>
<dbReference type="Proteomes" id="UP000054771">
    <property type="component" value="Unassembled WGS sequence"/>
</dbReference>
<accession>A0A0U5CLE0</accession>
<evidence type="ECO:0000259" key="1">
    <source>
        <dbReference type="PROSITE" id="PS50181"/>
    </source>
</evidence>
<evidence type="ECO:0000313" key="3">
    <source>
        <dbReference type="Proteomes" id="UP000054771"/>
    </source>
</evidence>
<dbReference type="OrthoDB" id="4191831at2759"/>
<dbReference type="EMBL" id="CDMC01000002">
    <property type="protein sequence ID" value="CEN59252.1"/>
    <property type="molecule type" value="Genomic_DNA"/>
</dbReference>
<gene>
    <name evidence="2" type="ORF">ASPCAL01704</name>
</gene>
<dbReference type="Pfam" id="PF00646">
    <property type="entry name" value="F-box"/>
    <property type="match status" value="1"/>
</dbReference>
<dbReference type="InterPro" id="IPR001810">
    <property type="entry name" value="F-box_dom"/>
</dbReference>
<evidence type="ECO:0000313" key="2">
    <source>
        <dbReference type="EMBL" id="CEN59252.1"/>
    </source>
</evidence>
<dbReference type="AlphaFoldDB" id="A0A0U5CLE0"/>
<reference evidence="3" key="1">
    <citation type="journal article" date="2016" name="Genome Announc.">
        <title>Draft genome sequences of fungus Aspergillus calidoustus.</title>
        <authorList>
            <person name="Horn F."/>
            <person name="Linde J."/>
            <person name="Mattern D.J."/>
            <person name="Walther G."/>
            <person name="Guthke R."/>
            <person name="Scherlach K."/>
            <person name="Martin K."/>
            <person name="Brakhage A.A."/>
            <person name="Petzke L."/>
            <person name="Valiante V."/>
        </authorList>
    </citation>
    <scope>NUCLEOTIDE SEQUENCE [LARGE SCALE GENOMIC DNA]</scope>
    <source>
        <strain evidence="3">SF006504</strain>
    </source>
</reference>